<gene>
    <name evidence="5" type="ORF">ACFSFX_13445</name>
</gene>
<dbReference type="EMBL" id="JBHUGA010000058">
    <property type="protein sequence ID" value="MFD1847593.1"/>
    <property type="molecule type" value="Genomic_DNA"/>
</dbReference>
<evidence type="ECO:0000256" key="2">
    <source>
        <dbReference type="RuleBase" id="RU003615"/>
    </source>
</evidence>
<dbReference type="SMART" id="SM00642">
    <property type="entry name" value="Aamy"/>
    <property type="match status" value="1"/>
</dbReference>
<organism evidence="5 6">
    <name type="scientific">Arthrobacter flavus</name>
    <dbReference type="NCBI Taxonomy" id="95172"/>
    <lineage>
        <taxon>Bacteria</taxon>
        <taxon>Bacillati</taxon>
        <taxon>Actinomycetota</taxon>
        <taxon>Actinomycetes</taxon>
        <taxon>Micrococcales</taxon>
        <taxon>Micrococcaceae</taxon>
        <taxon>Arthrobacter</taxon>
    </lineage>
</organism>
<dbReference type="Gene3D" id="2.60.40.1180">
    <property type="entry name" value="Golgi alpha-mannosidase II"/>
    <property type="match status" value="1"/>
</dbReference>
<dbReference type="InterPro" id="IPR006047">
    <property type="entry name" value="GH13_cat_dom"/>
</dbReference>
<dbReference type="Gene3D" id="3.90.400.10">
    <property type="entry name" value="Oligo-1,6-glucosidase, Domain 2"/>
    <property type="match status" value="1"/>
</dbReference>
<evidence type="ECO:0000313" key="5">
    <source>
        <dbReference type="EMBL" id="MFD1847593.1"/>
    </source>
</evidence>
<keyword evidence="6" id="KW-1185">Reference proteome</keyword>
<comment type="catalytic activity">
    <reaction evidence="3">
        <text>Endohydrolysis of (1-&gt;4)-alpha-D-glucosidic linkages in polysaccharides containing three or more (1-&gt;4)-alpha-linked D-glucose units.</text>
        <dbReference type="EC" id="3.2.1.1"/>
    </reaction>
</comment>
<dbReference type="InterPro" id="IPR045857">
    <property type="entry name" value="O16G_dom_2"/>
</dbReference>
<reference evidence="6" key="1">
    <citation type="journal article" date="2019" name="Int. J. Syst. Evol. Microbiol.">
        <title>The Global Catalogue of Microorganisms (GCM) 10K type strain sequencing project: providing services to taxonomists for standard genome sequencing and annotation.</title>
        <authorList>
            <consortium name="The Broad Institute Genomics Platform"/>
            <consortium name="The Broad Institute Genome Sequencing Center for Infectious Disease"/>
            <person name="Wu L."/>
            <person name="Ma J."/>
        </authorList>
    </citation>
    <scope>NUCLEOTIDE SEQUENCE [LARGE SCALE GENOMIC DNA]</scope>
    <source>
        <strain evidence="6">JCM 11496</strain>
    </source>
</reference>
<sequence>MRITDTSDLWWKTAIFYNLNVETFMDWNDDGIGDLEGLGQRLDYLEELGVTCLWLAPFYPSPRQDNGYDISDYFGVNERNGHLGDFVEMVRTANDRGMRVIVDLVVNHTSIEHPWFQEARSSKTNRYRDYYNWRDELPADGRANMFPDKEDGVWTWDEQAGQYYEHSFYGHQPDLNTANPAVREEIAKVIGFWLQLGIDGFRVDAVPFLIEAEGRNEHDYLRTIRSYVGRRSGSGMMLGEVNLPYEEQKAYFGESGNELTMQFDFVANQHLYLALARQDASPLAEVLAQRPELATANQWANFVRNHDELTLDQLSADERGEVFAAFAPEESMRIHGRGIIRRLPPMLGNDPRSIKMVYSLMFSLPGAPVLYYGEEIGMAEHSDLRGRSAVRTPMQWSAEANGGFSQAAAGDLPLPVVEGGGSPEHVNVSAQQHDPDSLLHSIRGLIAAYKKSPEIGWGTFEILQQDNPCVLVHSLTTPTGQLVALHNFADDARKVSIDLPDGDDVTHVVDLLGTEPLGYSGGPLEVNLLGYGYRWLRIVRAGEKRIL</sequence>
<dbReference type="SUPFAM" id="SSF51011">
    <property type="entry name" value="Glycosyl hydrolase domain"/>
    <property type="match status" value="1"/>
</dbReference>
<dbReference type="PRINTS" id="PR00110">
    <property type="entry name" value="ALPHAAMYLASE"/>
</dbReference>
<dbReference type="Proteomes" id="UP001597307">
    <property type="component" value="Unassembled WGS sequence"/>
</dbReference>
<dbReference type="Pfam" id="PF00128">
    <property type="entry name" value="Alpha-amylase"/>
    <property type="match status" value="2"/>
</dbReference>
<dbReference type="Pfam" id="PF22157">
    <property type="entry name" value="SupH-like_C"/>
    <property type="match status" value="1"/>
</dbReference>
<comment type="caution">
    <text evidence="5">The sequence shown here is derived from an EMBL/GenBank/DDBJ whole genome shotgun (WGS) entry which is preliminary data.</text>
</comment>
<dbReference type="SUPFAM" id="SSF51445">
    <property type="entry name" value="(Trans)glycosidases"/>
    <property type="match status" value="1"/>
</dbReference>
<protein>
    <recommendedName>
        <fullName evidence="3">Alpha-amylase</fullName>
        <ecNumber evidence="3">3.2.1.1</ecNumber>
    </recommendedName>
</protein>
<dbReference type="InterPro" id="IPR013780">
    <property type="entry name" value="Glyco_hydro_b"/>
</dbReference>
<dbReference type="PANTHER" id="PTHR10357:SF219">
    <property type="entry name" value="MALTOSE ALPHA-D-GLUCOSYLTRANSFERASE"/>
    <property type="match status" value="1"/>
</dbReference>
<keyword evidence="3" id="KW-0119">Carbohydrate metabolism</keyword>
<evidence type="ECO:0000256" key="1">
    <source>
        <dbReference type="ARBA" id="ARBA00008061"/>
    </source>
</evidence>
<dbReference type="InterPro" id="IPR054049">
    <property type="entry name" value="SupH-like_C"/>
</dbReference>
<dbReference type="CDD" id="cd11334">
    <property type="entry name" value="AmyAc_TreS"/>
    <property type="match status" value="1"/>
</dbReference>
<dbReference type="InterPro" id="IPR017853">
    <property type="entry name" value="GH"/>
</dbReference>
<name>A0ABW4QA64_9MICC</name>
<proteinExistence type="inferred from homology"/>
<dbReference type="EC" id="3.2.1.1" evidence="3"/>
<dbReference type="Gene3D" id="3.20.20.80">
    <property type="entry name" value="Glycosidases"/>
    <property type="match status" value="1"/>
</dbReference>
<evidence type="ECO:0000256" key="3">
    <source>
        <dbReference type="RuleBase" id="RU361134"/>
    </source>
</evidence>
<feature type="domain" description="Glycosyl hydrolase family 13 catalytic" evidence="4">
    <location>
        <begin position="18"/>
        <end position="411"/>
    </location>
</feature>
<evidence type="ECO:0000259" key="4">
    <source>
        <dbReference type="SMART" id="SM00642"/>
    </source>
</evidence>
<comment type="similarity">
    <text evidence="1 2">Belongs to the glycosyl hydrolase 13 family.</text>
</comment>
<keyword evidence="3" id="KW-0326">Glycosidase</keyword>
<evidence type="ECO:0000313" key="6">
    <source>
        <dbReference type="Proteomes" id="UP001597307"/>
    </source>
</evidence>
<dbReference type="RefSeq" id="WP_343882245.1">
    <property type="nucleotide sequence ID" value="NZ_BAAAIJ010000063.1"/>
</dbReference>
<dbReference type="InterPro" id="IPR006046">
    <property type="entry name" value="Alpha_amylase"/>
</dbReference>
<dbReference type="PANTHER" id="PTHR10357">
    <property type="entry name" value="ALPHA-AMYLASE FAMILY MEMBER"/>
    <property type="match status" value="1"/>
</dbReference>
<keyword evidence="3" id="KW-0378">Hydrolase</keyword>
<accession>A0ABW4QA64</accession>